<dbReference type="EMBL" id="FZQB01000002">
    <property type="protein sequence ID" value="SNT71780.1"/>
    <property type="molecule type" value="Genomic_DNA"/>
</dbReference>
<sequence>MHLILHMGPSKTGSSAIQVALHQNKDVLSQHGIHMTKTSGHDLCFRYRYSKKLPPKMERRFGSLEQMVSRAEEEWQKFEAEVHENKYETVIVSSEDIPSAKLRDDLVRRLQKSFDKITGILYFRDPVDLYISELNQRIRHGLRFRHAPTPVQYKYRHLEFAEWFTSLAGRDALVTRNFDRANLKDENVVSDFFDIIEKTCRVNIDFKIPSAPVNPSLTGAATTWMFSFNEILDRRIKRINKDILDRRSDVIKKLRHSETVSKHEKLRLTDPELQAVIRQNAAADMKIINEKYLQGQVPLNIGNHQPVELTQEQARDRMREWLLGYMTPEAVSDVTRELLS</sequence>
<evidence type="ECO:0000313" key="2">
    <source>
        <dbReference type="Proteomes" id="UP000198307"/>
    </source>
</evidence>
<gene>
    <name evidence="1" type="ORF">SAMN05444959_102297</name>
</gene>
<dbReference type="RefSeq" id="WP_143811432.1">
    <property type="nucleotide sequence ID" value="NZ_CP067129.1"/>
</dbReference>
<protein>
    <recommendedName>
        <fullName evidence="3">Sulfotransferase family protein</fullName>
    </recommendedName>
</protein>
<evidence type="ECO:0000313" key="1">
    <source>
        <dbReference type="EMBL" id="SNT71780.1"/>
    </source>
</evidence>
<dbReference type="OrthoDB" id="7596739at2"/>
<name>A0A239PNQ4_9RHOB</name>
<proteinExistence type="predicted"/>
<organism evidence="1 2">
    <name type="scientific">Paracoccus seriniphilus</name>
    <dbReference type="NCBI Taxonomy" id="184748"/>
    <lineage>
        <taxon>Bacteria</taxon>
        <taxon>Pseudomonadati</taxon>
        <taxon>Pseudomonadota</taxon>
        <taxon>Alphaproteobacteria</taxon>
        <taxon>Rhodobacterales</taxon>
        <taxon>Paracoccaceae</taxon>
        <taxon>Paracoccus</taxon>
    </lineage>
</organism>
<dbReference type="Gene3D" id="3.40.50.300">
    <property type="entry name" value="P-loop containing nucleotide triphosphate hydrolases"/>
    <property type="match status" value="1"/>
</dbReference>
<dbReference type="InterPro" id="IPR027417">
    <property type="entry name" value="P-loop_NTPase"/>
</dbReference>
<reference evidence="1 2" key="1">
    <citation type="submission" date="2017-07" db="EMBL/GenBank/DDBJ databases">
        <authorList>
            <person name="Sun Z.S."/>
            <person name="Albrecht U."/>
            <person name="Echele G."/>
            <person name="Lee C.C."/>
        </authorList>
    </citation>
    <scope>NUCLEOTIDE SEQUENCE [LARGE SCALE GENOMIC DNA]</scope>
    <source>
        <strain evidence="1 2">DSM 14827</strain>
    </source>
</reference>
<dbReference type="SUPFAM" id="SSF52540">
    <property type="entry name" value="P-loop containing nucleoside triphosphate hydrolases"/>
    <property type="match status" value="1"/>
</dbReference>
<dbReference type="Proteomes" id="UP000198307">
    <property type="component" value="Unassembled WGS sequence"/>
</dbReference>
<keyword evidence="2" id="KW-1185">Reference proteome</keyword>
<dbReference type="AlphaFoldDB" id="A0A239PNQ4"/>
<evidence type="ECO:0008006" key="3">
    <source>
        <dbReference type="Google" id="ProtNLM"/>
    </source>
</evidence>
<accession>A0A239PNQ4</accession>